<evidence type="ECO:0000313" key="2">
    <source>
        <dbReference type="EMBL" id="HDP14270.1"/>
    </source>
</evidence>
<sequence length="376" mass="43753">MYYKGGNSIPKCNDHRELSRKVIEEEICGKYEEFVDLCNFIDSTRNILNEYICQPDEKPYSDRVYEVEEYCVCNGKEVEIETCNYYMERRRELENLLRNSALSTTEREKIKEELGNIPYCRKRSRSSHRKPVKHHGGVNETLWWYYVYTAAKDYMRGLKDYSMMRLARALHYAQDGPLSRKIFVEGELGIHEVDDVHDNLEYAISNTRERRLETLDIAPIVQRGMEKAVSENPFSYDKNYLGRTGTSVLSVLELMIEFTAYTLVKFIEIVRFVDRSKEKLLRHDKLRKTLMTAGIIEIIAVALASVYFAPLQAMLLWLTVVGASLIVIAQLIYEKIKAPLLLIKGDGEYEKFVQGLLAVKTRKGVKVVSRRYQPHL</sequence>
<gene>
    <name evidence="2" type="ORF">ENN26_00640</name>
</gene>
<feature type="transmembrane region" description="Helical" evidence="1">
    <location>
        <begin position="289"/>
        <end position="308"/>
    </location>
</feature>
<protein>
    <submittedName>
        <fullName evidence="2">Uncharacterized protein</fullName>
    </submittedName>
</protein>
<dbReference type="AlphaFoldDB" id="A0A7C1GJI4"/>
<feature type="transmembrane region" description="Helical" evidence="1">
    <location>
        <begin position="314"/>
        <end position="333"/>
    </location>
</feature>
<dbReference type="EMBL" id="DSAY01000011">
    <property type="protein sequence ID" value="HDP14270.1"/>
    <property type="molecule type" value="Genomic_DNA"/>
</dbReference>
<organism evidence="2">
    <name type="scientific">Thermofilum adornatum</name>
    <dbReference type="NCBI Taxonomy" id="1365176"/>
    <lineage>
        <taxon>Archaea</taxon>
        <taxon>Thermoproteota</taxon>
        <taxon>Thermoprotei</taxon>
        <taxon>Thermofilales</taxon>
        <taxon>Thermofilaceae</taxon>
        <taxon>Thermofilum</taxon>
    </lineage>
</organism>
<proteinExistence type="predicted"/>
<name>A0A7C1GJI4_9CREN</name>
<keyword evidence="1" id="KW-0472">Membrane</keyword>
<evidence type="ECO:0000256" key="1">
    <source>
        <dbReference type="SAM" id="Phobius"/>
    </source>
</evidence>
<keyword evidence="1" id="KW-0812">Transmembrane</keyword>
<reference evidence="2" key="1">
    <citation type="journal article" date="2020" name="mSystems">
        <title>Genome- and Community-Level Interaction Insights into Carbon Utilization and Element Cycling Functions of Hydrothermarchaeota in Hydrothermal Sediment.</title>
        <authorList>
            <person name="Zhou Z."/>
            <person name="Liu Y."/>
            <person name="Xu W."/>
            <person name="Pan J."/>
            <person name="Luo Z.H."/>
            <person name="Li M."/>
        </authorList>
    </citation>
    <scope>NUCLEOTIDE SEQUENCE [LARGE SCALE GENOMIC DNA]</scope>
    <source>
        <strain evidence="2">SpSt-116</strain>
    </source>
</reference>
<accession>A0A7C1GJI4</accession>
<keyword evidence="1" id="KW-1133">Transmembrane helix</keyword>
<comment type="caution">
    <text evidence="2">The sequence shown here is derived from an EMBL/GenBank/DDBJ whole genome shotgun (WGS) entry which is preliminary data.</text>
</comment>